<dbReference type="AlphaFoldDB" id="A0A7J0A6G6"/>
<proteinExistence type="predicted"/>
<feature type="chain" id="PRO_5036204711" evidence="1">
    <location>
        <begin position="22"/>
        <end position="202"/>
    </location>
</feature>
<evidence type="ECO:0000313" key="4">
    <source>
        <dbReference type="Proteomes" id="UP000298073"/>
    </source>
</evidence>
<evidence type="ECO:0000313" key="3">
    <source>
        <dbReference type="EMBL" id="TFU44838.1"/>
    </source>
</evidence>
<protein>
    <submittedName>
        <fullName evidence="3">Tetratricopeptide repeat protein</fullName>
    </submittedName>
</protein>
<dbReference type="Proteomes" id="UP000491181">
    <property type="component" value="Unassembled WGS sequence"/>
</dbReference>
<dbReference type="EMBL" id="BLLS01000134">
    <property type="protein sequence ID" value="GFH87898.1"/>
    <property type="molecule type" value="Genomic_DNA"/>
</dbReference>
<gene>
    <name evidence="3" type="ORF">E4T97_20955</name>
    <name evidence="2" type="ORF">IMSAGC001_03332</name>
</gene>
<dbReference type="Proteomes" id="UP000298073">
    <property type="component" value="Unassembled WGS sequence"/>
</dbReference>
<dbReference type="SUPFAM" id="SSF48452">
    <property type="entry name" value="TPR-like"/>
    <property type="match status" value="1"/>
</dbReference>
<dbReference type="EMBL" id="SPPV01000092">
    <property type="protein sequence ID" value="TFU44838.1"/>
    <property type="molecule type" value="Genomic_DNA"/>
</dbReference>
<evidence type="ECO:0000313" key="2">
    <source>
        <dbReference type="EMBL" id="GFH87898.1"/>
    </source>
</evidence>
<reference evidence="2 5" key="2">
    <citation type="journal article" date="2020" name="Microbiome">
        <title>Single-cell genomics of uncultured bacteria reveals dietary fiber responders in the mouse gut microbiota.</title>
        <authorList>
            <person name="Chijiiwa R."/>
            <person name="Hosokawa M."/>
            <person name="Kogawa M."/>
            <person name="Nishikawa Y."/>
            <person name="Ide K."/>
            <person name="Sakanashi C."/>
            <person name="Takahashi K."/>
            <person name="Takeyama H."/>
        </authorList>
    </citation>
    <scope>NUCLEOTIDE SEQUENCE [LARGE SCALE GENOMIC DNA]</scope>
    <source>
        <strain evidence="2">IMSAGC_001</strain>
    </source>
</reference>
<reference evidence="3 4" key="1">
    <citation type="submission" date="2019-03" db="EMBL/GenBank/DDBJ databases">
        <title>Diversity of the mouse oral microbiome.</title>
        <authorList>
            <person name="Joseph S."/>
            <person name="Aduse-Opoku J."/>
            <person name="Curtis M."/>
            <person name="Wade W."/>
            <person name="Hashim A."/>
        </authorList>
    </citation>
    <scope>NUCLEOTIDE SEQUENCE [LARGE SCALE GENOMIC DNA]</scope>
    <source>
        <strain evidence="3 4">P2318</strain>
    </source>
</reference>
<evidence type="ECO:0000256" key="1">
    <source>
        <dbReference type="SAM" id="SignalP"/>
    </source>
</evidence>
<keyword evidence="1" id="KW-0732">Signal</keyword>
<dbReference type="InterPro" id="IPR011990">
    <property type="entry name" value="TPR-like_helical_dom_sf"/>
</dbReference>
<comment type="caution">
    <text evidence="2">The sequence shown here is derived from an EMBL/GenBank/DDBJ whole genome shotgun (WGS) entry which is preliminary data.</text>
</comment>
<dbReference type="Gene3D" id="1.25.40.10">
    <property type="entry name" value="Tetratricopeptide repeat domain"/>
    <property type="match status" value="1"/>
</dbReference>
<organism evidence="2 5">
    <name type="scientific">Bacteroides acidifaciens</name>
    <dbReference type="NCBI Taxonomy" id="85831"/>
    <lineage>
        <taxon>Bacteria</taxon>
        <taxon>Pseudomonadati</taxon>
        <taxon>Bacteroidota</taxon>
        <taxon>Bacteroidia</taxon>
        <taxon>Bacteroidales</taxon>
        <taxon>Bacteroidaceae</taxon>
        <taxon>Bacteroides</taxon>
    </lineage>
</organism>
<evidence type="ECO:0000313" key="5">
    <source>
        <dbReference type="Proteomes" id="UP000491181"/>
    </source>
</evidence>
<dbReference type="RefSeq" id="WP_135039404.1">
    <property type="nucleotide sequence ID" value="NZ_BLLS01000134.1"/>
</dbReference>
<sequence>MKNYCILFLFLFLFSSSITFAQEYVPTAIEKNNQAVKLMFRPDSLEKAILLLDEAIAIDSSYVLAYTHKSQCLDRLGRVQEALQTCLSAEKYALENPYYYTLKGVYLEKNGKVEVAHKAYQKSFMLFGEELKKKPDANVCINYIMAKYLYDGKEMSFQEMESLMPVTFTVAEKKDVLDFFKTVGLVQAKQGLLGKPVDTRKK</sequence>
<name>A0A7J0A6G6_9BACE</name>
<feature type="signal peptide" evidence="1">
    <location>
        <begin position="1"/>
        <end position="21"/>
    </location>
</feature>
<accession>A0A7J0A6G6</accession>
<dbReference type="OrthoDB" id="5477554at2"/>